<feature type="domain" description="BBSome complex member BBS5 PH" evidence="10">
    <location>
        <begin position="168"/>
        <end position="222"/>
    </location>
</feature>
<name>A0A553PIE8_TIGCA</name>
<dbReference type="GO" id="GO:0034464">
    <property type="term" value="C:BBSome"/>
    <property type="evidence" value="ECO:0007669"/>
    <property type="project" value="InterPro"/>
</dbReference>
<dbReference type="GO" id="GO:0036064">
    <property type="term" value="C:ciliary basal body"/>
    <property type="evidence" value="ECO:0007669"/>
    <property type="project" value="TreeGrafter"/>
</dbReference>
<reference evidence="11 12" key="1">
    <citation type="journal article" date="2018" name="Nat. Ecol. Evol.">
        <title>Genomic signatures of mitonuclear coevolution across populations of Tigriopus californicus.</title>
        <authorList>
            <person name="Barreto F.S."/>
            <person name="Watson E.T."/>
            <person name="Lima T.G."/>
            <person name="Willett C.S."/>
            <person name="Edmands S."/>
            <person name="Li W."/>
            <person name="Burton R.S."/>
        </authorList>
    </citation>
    <scope>NUCLEOTIDE SEQUENCE [LARGE SCALE GENOMIC DNA]</scope>
    <source>
        <strain evidence="11 12">San Diego</strain>
    </source>
</reference>
<dbReference type="OrthoDB" id="10261999at2759"/>
<evidence type="ECO:0000256" key="6">
    <source>
        <dbReference type="ARBA" id="ARBA00023069"/>
    </source>
</evidence>
<protein>
    <recommendedName>
        <fullName evidence="10">BBSome complex member BBS5 PH domain-containing protein</fullName>
    </recommendedName>
</protein>
<proteinExistence type="inferred from homology"/>
<evidence type="ECO:0000256" key="9">
    <source>
        <dbReference type="ARBA" id="ARBA00023273"/>
    </source>
</evidence>
<dbReference type="PIRSF" id="PIRSF010072">
    <property type="entry name" value="DUF1448"/>
    <property type="match status" value="1"/>
</dbReference>
<dbReference type="GO" id="GO:0060271">
    <property type="term" value="P:cilium assembly"/>
    <property type="evidence" value="ECO:0007669"/>
    <property type="project" value="TreeGrafter"/>
</dbReference>
<dbReference type="SMART" id="SM00683">
    <property type="entry name" value="DM16"/>
    <property type="match status" value="2"/>
</dbReference>
<keyword evidence="6" id="KW-0969">Cilium</keyword>
<keyword evidence="8" id="KW-0206">Cytoskeleton</keyword>
<keyword evidence="12" id="KW-1185">Reference proteome</keyword>
<comment type="subcellular location">
    <subcellularLocation>
        <location evidence="1">Cell projection</location>
        <location evidence="1">Cilium membrane</location>
    </subcellularLocation>
    <subcellularLocation>
        <location evidence="2">Cytoplasm</location>
        <location evidence="2">Cytoskeleton</location>
        <location evidence="2">Microtubule organizing center</location>
        <location evidence="2">Centrosome</location>
        <location evidence="2">Centriolar satellite</location>
    </subcellularLocation>
</comment>
<evidence type="ECO:0000313" key="12">
    <source>
        <dbReference type="Proteomes" id="UP000318571"/>
    </source>
</evidence>
<dbReference type="Proteomes" id="UP000318571">
    <property type="component" value="Chromosome 5"/>
</dbReference>
<dbReference type="AlphaFoldDB" id="A0A553PIE8"/>
<dbReference type="OMA" id="PNFGIQY"/>
<dbReference type="InterPro" id="IPR014003">
    <property type="entry name" value="BBS5_PH"/>
</dbReference>
<dbReference type="Pfam" id="PF07289">
    <property type="entry name" value="BBL5"/>
    <property type="match status" value="1"/>
</dbReference>
<keyword evidence="4" id="KW-1003">Cell membrane</keyword>
<dbReference type="InterPro" id="IPR006606">
    <property type="entry name" value="BBL5"/>
</dbReference>
<evidence type="ECO:0000256" key="3">
    <source>
        <dbReference type="ARBA" id="ARBA00005822"/>
    </source>
</evidence>
<feature type="domain" description="BBSome complex member BBS5 PH" evidence="10">
    <location>
        <begin position="38"/>
        <end position="92"/>
    </location>
</feature>
<evidence type="ECO:0000256" key="1">
    <source>
        <dbReference type="ARBA" id="ARBA00004309"/>
    </source>
</evidence>
<keyword evidence="5" id="KW-0963">Cytoplasm</keyword>
<gene>
    <name evidence="11" type="ORF">TCAL_08017</name>
</gene>
<comment type="caution">
    <text evidence="11">The sequence shown here is derived from an EMBL/GenBank/DDBJ whole genome shotgun (WGS) entry which is preliminary data.</text>
</comment>
<evidence type="ECO:0000256" key="5">
    <source>
        <dbReference type="ARBA" id="ARBA00022490"/>
    </source>
</evidence>
<accession>A0A553PIE8</accession>
<dbReference type="InterPro" id="IPR030804">
    <property type="entry name" value="BBS5/fem-3"/>
</dbReference>
<evidence type="ECO:0000313" key="11">
    <source>
        <dbReference type="EMBL" id="TRY77447.1"/>
    </source>
</evidence>
<keyword evidence="7" id="KW-0472">Membrane</keyword>
<dbReference type="PANTHER" id="PTHR21351">
    <property type="entry name" value="BARDET-BIEDL SYNDROME PROTEIN 5"/>
    <property type="match status" value="1"/>
</dbReference>
<dbReference type="EMBL" id="VCGU01000004">
    <property type="protein sequence ID" value="TRY77447.1"/>
    <property type="molecule type" value="Genomic_DNA"/>
</dbReference>
<dbReference type="GO" id="GO:0032266">
    <property type="term" value="F:phosphatidylinositol-3-phosphate binding"/>
    <property type="evidence" value="ECO:0007669"/>
    <property type="project" value="TreeGrafter"/>
</dbReference>
<evidence type="ECO:0000259" key="10">
    <source>
        <dbReference type="SMART" id="SM00683"/>
    </source>
</evidence>
<comment type="similarity">
    <text evidence="3">Belongs to the BBS5 family.</text>
</comment>
<organism evidence="11 12">
    <name type="scientific">Tigriopus californicus</name>
    <name type="common">Marine copepod</name>
    <dbReference type="NCBI Taxonomy" id="6832"/>
    <lineage>
        <taxon>Eukaryota</taxon>
        <taxon>Metazoa</taxon>
        <taxon>Ecdysozoa</taxon>
        <taxon>Arthropoda</taxon>
        <taxon>Crustacea</taxon>
        <taxon>Multicrustacea</taxon>
        <taxon>Hexanauplia</taxon>
        <taxon>Copepoda</taxon>
        <taxon>Harpacticoida</taxon>
        <taxon>Harpacticidae</taxon>
        <taxon>Tigriopus</taxon>
    </lineage>
</organism>
<keyword evidence="9" id="KW-0966">Cell projection</keyword>
<dbReference type="PANTHER" id="PTHR21351:SF0">
    <property type="entry name" value="BARDET-BIEDL SYNDROME 5 PROTEIN"/>
    <property type="match status" value="1"/>
</dbReference>
<evidence type="ECO:0000256" key="8">
    <source>
        <dbReference type="ARBA" id="ARBA00023212"/>
    </source>
</evidence>
<evidence type="ECO:0000256" key="7">
    <source>
        <dbReference type="ARBA" id="ARBA00023136"/>
    </source>
</evidence>
<dbReference type="STRING" id="6832.A0A553PIE8"/>
<evidence type="ECO:0000256" key="2">
    <source>
        <dbReference type="ARBA" id="ARBA00004607"/>
    </source>
</evidence>
<dbReference type="GO" id="GO:0060170">
    <property type="term" value="C:ciliary membrane"/>
    <property type="evidence" value="ECO:0007669"/>
    <property type="project" value="UniProtKB-SubCell"/>
</dbReference>
<sequence>MSASSVNHSTKASVDSLWEHREVRFDILVSQMKMRPGEILIDKLDSVEDTKGNAGDRGRILVTNLRAVWHSQSMPRVSLSIGYNCVLNITTKIVNSKLRGFAEALYILTKCNNTRFEFIFTNLVPGNSRLFTSVIGVYKAYNSSKLYRELKLRGAILQDHQLKVLPQESIVNVIDGVWNLSSDQGNLGLFVITNVRVVWYAKMNELFNISIPYLHIASVRLRDSKFGTALVIDSSELSGGYVLGFRIDPPEKLQETFKEIQSMHKIYSSSPIFGVEYSKAEESRFDEEDNDGEDQPMSTTQVMDDVDEIDPDHPDSHDVFTAYLAEGGFESQDRPPEYNPDLGLCMEKLKDGYTLEGLWQVLPPEVGKRALNGNTL</sequence>
<dbReference type="GO" id="GO:0034451">
    <property type="term" value="C:centriolar satellite"/>
    <property type="evidence" value="ECO:0007669"/>
    <property type="project" value="UniProtKB-SubCell"/>
</dbReference>
<evidence type="ECO:0000256" key="4">
    <source>
        <dbReference type="ARBA" id="ARBA00022475"/>
    </source>
</evidence>